<reference evidence="1 2" key="1">
    <citation type="submission" date="2018-09" db="EMBL/GenBank/DDBJ databases">
        <authorList>
            <person name="Zhu H."/>
        </authorList>
    </citation>
    <scope>NUCLEOTIDE SEQUENCE [LARGE SCALE GENOMIC DNA]</scope>
    <source>
        <strain evidence="1 2">K2R10-39</strain>
    </source>
</reference>
<keyword evidence="2" id="KW-1185">Reference proteome</keyword>
<dbReference type="OrthoDB" id="8780025at2"/>
<name>A0A418X6C5_9BURK</name>
<sequence length="77" mass="8519">MAKAIIHRSIKIVTLAPGESIATHCEQDDIALLPDQQNWWVHFVGENGASETYDAPFESYEKALWTAKAAAEFNASL</sequence>
<evidence type="ECO:0000313" key="2">
    <source>
        <dbReference type="Proteomes" id="UP000285190"/>
    </source>
</evidence>
<evidence type="ECO:0000313" key="1">
    <source>
        <dbReference type="EMBL" id="RJG08005.1"/>
    </source>
</evidence>
<organism evidence="1 2">
    <name type="scientific">Noviherbaspirillum cavernae</name>
    <dbReference type="NCBI Taxonomy" id="2320862"/>
    <lineage>
        <taxon>Bacteria</taxon>
        <taxon>Pseudomonadati</taxon>
        <taxon>Pseudomonadota</taxon>
        <taxon>Betaproteobacteria</taxon>
        <taxon>Burkholderiales</taxon>
        <taxon>Oxalobacteraceae</taxon>
        <taxon>Noviherbaspirillum</taxon>
    </lineage>
</organism>
<accession>A0A418X6C5</accession>
<gene>
    <name evidence="1" type="ORF">D3870_11515</name>
</gene>
<dbReference type="Proteomes" id="UP000285190">
    <property type="component" value="Unassembled WGS sequence"/>
</dbReference>
<comment type="caution">
    <text evidence="1">The sequence shown here is derived from an EMBL/GenBank/DDBJ whole genome shotgun (WGS) entry which is preliminary data.</text>
</comment>
<dbReference type="EMBL" id="QYUN01000002">
    <property type="protein sequence ID" value="RJG08005.1"/>
    <property type="molecule type" value="Genomic_DNA"/>
</dbReference>
<dbReference type="AlphaFoldDB" id="A0A418X6C5"/>
<protein>
    <submittedName>
        <fullName evidence="1">Uncharacterized protein</fullName>
    </submittedName>
</protein>
<proteinExistence type="predicted"/>